<dbReference type="RefSeq" id="WP_379977536.1">
    <property type="nucleotide sequence ID" value="NZ_JBHSFV010000002.1"/>
</dbReference>
<sequence length="108" mass="12615">MEATFFYTLALYSTRDKVGKKYKNEEKAGKILQPIFANNPNHPEISHYIIHKYDNPVLTHKVLKTEGRYAKIAPTSSHAQHMPPIFLRDWAFGQNLLAIIYYQTYPLF</sequence>
<name>A0ABV9HWC7_9FLAO</name>
<comment type="caution">
    <text evidence="1">The sequence shown here is derived from an EMBL/GenBank/DDBJ whole genome shotgun (WGS) entry which is preliminary data.</text>
</comment>
<proteinExistence type="predicted"/>
<gene>
    <name evidence="1" type="ORF">ACFO3O_05420</name>
</gene>
<organism evidence="1 2">
    <name type="scientific">Dokdonia ponticola</name>
    <dbReference type="NCBI Taxonomy" id="2041041"/>
    <lineage>
        <taxon>Bacteria</taxon>
        <taxon>Pseudomonadati</taxon>
        <taxon>Bacteroidota</taxon>
        <taxon>Flavobacteriia</taxon>
        <taxon>Flavobacteriales</taxon>
        <taxon>Flavobacteriaceae</taxon>
        <taxon>Dokdonia</taxon>
    </lineage>
</organism>
<evidence type="ECO:0000313" key="2">
    <source>
        <dbReference type="Proteomes" id="UP001596043"/>
    </source>
</evidence>
<keyword evidence="2" id="KW-1185">Reference proteome</keyword>
<evidence type="ECO:0000313" key="1">
    <source>
        <dbReference type="EMBL" id="MFC4633335.1"/>
    </source>
</evidence>
<reference evidence="2" key="1">
    <citation type="journal article" date="2019" name="Int. J. Syst. Evol. Microbiol.">
        <title>The Global Catalogue of Microorganisms (GCM) 10K type strain sequencing project: providing services to taxonomists for standard genome sequencing and annotation.</title>
        <authorList>
            <consortium name="The Broad Institute Genomics Platform"/>
            <consortium name="The Broad Institute Genome Sequencing Center for Infectious Disease"/>
            <person name="Wu L."/>
            <person name="Ma J."/>
        </authorList>
    </citation>
    <scope>NUCLEOTIDE SEQUENCE [LARGE SCALE GENOMIC DNA]</scope>
    <source>
        <strain evidence="2">YJ-61-S</strain>
    </source>
</reference>
<protein>
    <submittedName>
        <fullName evidence="1">Uncharacterized protein</fullName>
    </submittedName>
</protein>
<dbReference type="EMBL" id="JBHSFV010000002">
    <property type="protein sequence ID" value="MFC4633335.1"/>
    <property type="molecule type" value="Genomic_DNA"/>
</dbReference>
<dbReference type="Proteomes" id="UP001596043">
    <property type="component" value="Unassembled WGS sequence"/>
</dbReference>
<accession>A0ABV9HWC7</accession>